<keyword evidence="1" id="KW-0812">Transmembrane</keyword>
<comment type="caution">
    <text evidence="2">The sequence shown here is derived from an EMBL/GenBank/DDBJ whole genome shotgun (WGS) entry which is preliminary data.</text>
</comment>
<feature type="transmembrane region" description="Helical" evidence="1">
    <location>
        <begin position="20"/>
        <end position="41"/>
    </location>
</feature>
<proteinExistence type="predicted"/>
<evidence type="ECO:0000256" key="1">
    <source>
        <dbReference type="SAM" id="Phobius"/>
    </source>
</evidence>
<organism evidence="2 3">
    <name type="scientific">Ustilaginoidea virens</name>
    <name type="common">Rice false smut fungus</name>
    <name type="synonym">Villosiclava virens</name>
    <dbReference type="NCBI Taxonomy" id="1159556"/>
    <lineage>
        <taxon>Eukaryota</taxon>
        <taxon>Fungi</taxon>
        <taxon>Dikarya</taxon>
        <taxon>Ascomycota</taxon>
        <taxon>Pezizomycotina</taxon>
        <taxon>Sordariomycetes</taxon>
        <taxon>Hypocreomycetidae</taxon>
        <taxon>Hypocreales</taxon>
        <taxon>Clavicipitaceae</taxon>
        <taxon>Ustilaginoidea</taxon>
    </lineage>
</organism>
<evidence type="ECO:0000313" key="2">
    <source>
        <dbReference type="EMBL" id="GAO19752.1"/>
    </source>
</evidence>
<accession>A0A1B5L8S6</accession>
<keyword evidence="1" id="KW-0472">Membrane</keyword>
<keyword evidence="1" id="KW-1133">Transmembrane helix</keyword>
<name>A0A1B5L8S6_USTVR</name>
<gene>
    <name evidence="2" type="ORF">UVI_02030520</name>
</gene>
<dbReference type="Proteomes" id="UP000054053">
    <property type="component" value="Unassembled WGS sequence"/>
</dbReference>
<dbReference type="AlphaFoldDB" id="A0A1B5L8S6"/>
<evidence type="ECO:0000313" key="3">
    <source>
        <dbReference type="Proteomes" id="UP000054053"/>
    </source>
</evidence>
<protein>
    <submittedName>
        <fullName evidence="2">Uncharacterized protein</fullName>
    </submittedName>
</protein>
<sequence>MDRHGRSTVLVMCKNSGLGWAAFTGWASFTGLAAYVGRAAFSQAAEKT</sequence>
<reference evidence="3" key="1">
    <citation type="journal article" date="2016" name="Genome Announc.">
        <title>Genome sequence of Ustilaginoidea virens IPU010, a rice pathogenic fungus causing false smut.</title>
        <authorList>
            <person name="Kumagai T."/>
            <person name="Ishii T."/>
            <person name="Terai G."/>
            <person name="Umemura M."/>
            <person name="Machida M."/>
            <person name="Asai K."/>
        </authorList>
    </citation>
    <scope>NUCLEOTIDE SEQUENCE [LARGE SCALE GENOMIC DNA]</scope>
    <source>
        <strain evidence="3">IPU010</strain>
    </source>
</reference>
<dbReference type="EMBL" id="BBTG02000014">
    <property type="protein sequence ID" value="GAO19752.1"/>
    <property type="molecule type" value="Genomic_DNA"/>
</dbReference>